<accession>A0AAP0FZM8</accession>
<keyword evidence="2" id="KW-0444">Lipid biosynthesis</keyword>
<proteinExistence type="inferred from homology"/>
<dbReference type="InterPro" id="IPR001246">
    <property type="entry name" value="LipOase_plant"/>
</dbReference>
<evidence type="ECO:0000256" key="6">
    <source>
        <dbReference type="PROSITE-ProRule" id="PRU00152"/>
    </source>
</evidence>
<keyword evidence="3" id="KW-0925">Oxylipin biosynthesis</keyword>
<gene>
    <name evidence="8" type="primary">LOX1.1</name>
    <name evidence="8" type="ORF">KSP39_PZI017653</name>
</gene>
<evidence type="ECO:0000313" key="8">
    <source>
        <dbReference type="EMBL" id="KAK8928555.1"/>
    </source>
</evidence>
<feature type="domain" description="PLAT" evidence="7">
    <location>
        <begin position="1"/>
        <end position="67"/>
    </location>
</feature>
<evidence type="ECO:0000313" key="9">
    <source>
        <dbReference type="Proteomes" id="UP001418222"/>
    </source>
</evidence>
<name>A0AAP0FZM8_9ASPA</name>
<dbReference type="InterPro" id="IPR036392">
    <property type="entry name" value="PLAT/LH2_dom_sf"/>
</dbReference>
<dbReference type="PROSITE" id="PS50095">
    <property type="entry name" value="PLAT"/>
    <property type="match status" value="1"/>
</dbReference>
<dbReference type="GO" id="GO:0046872">
    <property type="term" value="F:metal ion binding"/>
    <property type="evidence" value="ECO:0007669"/>
    <property type="project" value="InterPro"/>
</dbReference>
<dbReference type="GO" id="GO:0031408">
    <property type="term" value="P:oxylipin biosynthetic process"/>
    <property type="evidence" value="ECO:0007669"/>
    <property type="project" value="UniProtKB-KW"/>
</dbReference>
<reference evidence="8 9" key="1">
    <citation type="journal article" date="2022" name="Nat. Plants">
        <title>Genomes of leafy and leafless Platanthera orchids illuminate the evolution of mycoheterotrophy.</title>
        <authorList>
            <person name="Li M.H."/>
            <person name="Liu K.W."/>
            <person name="Li Z."/>
            <person name="Lu H.C."/>
            <person name="Ye Q.L."/>
            <person name="Zhang D."/>
            <person name="Wang J.Y."/>
            <person name="Li Y.F."/>
            <person name="Zhong Z.M."/>
            <person name="Liu X."/>
            <person name="Yu X."/>
            <person name="Liu D.K."/>
            <person name="Tu X.D."/>
            <person name="Liu B."/>
            <person name="Hao Y."/>
            <person name="Liao X.Y."/>
            <person name="Jiang Y.T."/>
            <person name="Sun W.H."/>
            <person name="Chen J."/>
            <person name="Chen Y.Q."/>
            <person name="Ai Y."/>
            <person name="Zhai J.W."/>
            <person name="Wu S.S."/>
            <person name="Zhou Z."/>
            <person name="Hsiao Y.Y."/>
            <person name="Wu W.L."/>
            <person name="Chen Y.Y."/>
            <person name="Lin Y.F."/>
            <person name="Hsu J.L."/>
            <person name="Li C.Y."/>
            <person name="Wang Z.W."/>
            <person name="Zhao X."/>
            <person name="Zhong W.Y."/>
            <person name="Ma X.K."/>
            <person name="Ma L."/>
            <person name="Huang J."/>
            <person name="Chen G.Z."/>
            <person name="Huang M.Z."/>
            <person name="Huang L."/>
            <person name="Peng D.H."/>
            <person name="Luo Y.B."/>
            <person name="Zou S.Q."/>
            <person name="Chen S.P."/>
            <person name="Lan S."/>
            <person name="Tsai W.C."/>
            <person name="Van de Peer Y."/>
            <person name="Liu Z.J."/>
        </authorList>
    </citation>
    <scope>NUCLEOTIDE SEQUENCE [LARGE SCALE GENOMIC DNA]</scope>
    <source>
        <strain evidence="8">Lor287</strain>
    </source>
</reference>
<protein>
    <submittedName>
        <fullName evidence="8">Linoleate 9S-lipoxygenase 2</fullName>
    </submittedName>
</protein>
<dbReference type="Pfam" id="PF01477">
    <property type="entry name" value="PLAT"/>
    <property type="match status" value="1"/>
</dbReference>
<dbReference type="AlphaFoldDB" id="A0AAP0FZM8"/>
<dbReference type="InterPro" id="IPR001024">
    <property type="entry name" value="PLAT/LH2_dom"/>
</dbReference>
<keyword evidence="3" id="KW-0443">Lipid metabolism</keyword>
<comment type="similarity">
    <text evidence="1">Belongs to the lipoxygenase family.</text>
</comment>
<dbReference type="PRINTS" id="PR00468">
    <property type="entry name" value="PLTLPOXGNASE"/>
</dbReference>
<evidence type="ECO:0000256" key="4">
    <source>
        <dbReference type="ARBA" id="ARBA00022832"/>
    </source>
</evidence>
<dbReference type="Gene3D" id="2.60.60.20">
    <property type="entry name" value="PLAT/LH2 domain"/>
    <property type="match status" value="1"/>
</dbReference>
<dbReference type="Proteomes" id="UP001418222">
    <property type="component" value="Unassembled WGS sequence"/>
</dbReference>
<keyword evidence="4" id="KW-0276">Fatty acid metabolism</keyword>
<evidence type="ECO:0000259" key="7">
    <source>
        <dbReference type="PROSITE" id="PS50095"/>
    </source>
</evidence>
<evidence type="ECO:0000256" key="1">
    <source>
        <dbReference type="ARBA" id="ARBA00009419"/>
    </source>
</evidence>
<dbReference type="InterPro" id="IPR000907">
    <property type="entry name" value="LipOase"/>
</dbReference>
<keyword evidence="9" id="KW-1185">Reference proteome</keyword>
<organism evidence="8 9">
    <name type="scientific">Platanthera zijinensis</name>
    <dbReference type="NCBI Taxonomy" id="2320716"/>
    <lineage>
        <taxon>Eukaryota</taxon>
        <taxon>Viridiplantae</taxon>
        <taxon>Streptophyta</taxon>
        <taxon>Embryophyta</taxon>
        <taxon>Tracheophyta</taxon>
        <taxon>Spermatophyta</taxon>
        <taxon>Magnoliopsida</taxon>
        <taxon>Liliopsida</taxon>
        <taxon>Asparagales</taxon>
        <taxon>Orchidaceae</taxon>
        <taxon>Orchidoideae</taxon>
        <taxon>Orchideae</taxon>
        <taxon>Orchidinae</taxon>
        <taxon>Platanthera</taxon>
    </lineage>
</organism>
<dbReference type="PANTHER" id="PTHR11771">
    <property type="entry name" value="LIPOXYGENASE"/>
    <property type="match status" value="1"/>
</dbReference>
<evidence type="ECO:0000256" key="2">
    <source>
        <dbReference type="ARBA" id="ARBA00022516"/>
    </source>
</evidence>
<sequence>MQFGVTFHLKESEGIPRAVIVKNLHPAEFFLKSITVDDFPGKGLIHFDCNSWVYNVNKYTYDRVFFSNDVIPTIT</sequence>
<evidence type="ECO:0000256" key="5">
    <source>
        <dbReference type="ARBA" id="ARBA00023160"/>
    </source>
</evidence>
<evidence type="ECO:0000256" key="3">
    <source>
        <dbReference type="ARBA" id="ARBA00022767"/>
    </source>
</evidence>
<dbReference type="SUPFAM" id="SSF49723">
    <property type="entry name" value="Lipase/lipooxygenase domain (PLAT/LH2 domain)"/>
    <property type="match status" value="1"/>
</dbReference>
<dbReference type="GO" id="GO:0006633">
    <property type="term" value="P:fatty acid biosynthetic process"/>
    <property type="evidence" value="ECO:0007669"/>
    <property type="project" value="UniProtKB-KW"/>
</dbReference>
<comment type="caution">
    <text evidence="8">The sequence shown here is derived from an EMBL/GenBank/DDBJ whole genome shotgun (WGS) entry which is preliminary data.</text>
</comment>
<comment type="caution">
    <text evidence="6">Lacks conserved residue(s) required for the propagation of feature annotation.</text>
</comment>
<dbReference type="GO" id="GO:0034440">
    <property type="term" value="P:lipid oxidation"/>
    <property type="evidence" value="ECO:0007669"/>
    <property type="project" value="InterPro"/>
</dbReference>
<dbReference type="GO" id="GO:0016702">
    <property type="term" value="F:oxidoreductase activity, acting on single donors with incorporation of molecular oxygen, incorporation of two atoms of oxygen"/>
    <property type="evidence" value="ECO:0007669"/>
    <property type="project" value="InterPro"/>
</dbReference>
<dbReference type="EMBL" id="JBBWWQ010000015">
    <property type="protein sequence ID" value="KAK8928555.1"/>
    <property type="molecule type" value="Genomic_DNA"/>
</dbReference>
<keyword evidence="5" id="KW-0275">Fatty acid biosynthesis</keyword>